<evidence type="ECO:0008006" key="3">
    <source>
        <dbReference type="Google" id="ProtNLM"/>
    </source>
</evidence>
<evidence type="ECO:0000313" key="1">
    <source>
        <dbReference type="EMBL" id="TFW18181.1"/>
    </source>
</evidence>
<dbReference type="Proteomes" id="UP000298438">
    <property type="component" value="Unassembled WGS sequence"/>
</dbReference>
<organism evidence="1 2">
    <name type="scientific">Zemynaea arenosa</name>
    <dbReference type="NCBI Taxonomy" id="2561931"/>
    <lineage>
        <taxon>Bacteria</taxon>
        <taxon>Pseudomonadati</taxon>
        <taxon>Pseudomonadota</taxon>
        <taxon>Betaproteobacteria</taxon>
        <taxon>Burkholderiales</taxon>
        <taxon>Oxalobacteraceae</taxon>
        <taxon>Telluria group</taxon>
        <taxon>Zemynaea</taxon>
    </lineage>
</organism>
<sequence>MKRRINLCLYRPGTPRFRILDSYLEVIESLRWGFEALGYDVAFRVNSIDNGALNILFGWIPAFQMGLADQLPKDTILFNMEQFAAGNLRGLQHVERALADFQLWDYSRANIANFAQLAPSKPVYWARTSYAPTLQRIAATEEDIDLLYIGSLSPKRSEKVQAATGPAQWSLITLANVWAEQRDAFIGRSQVLLNVSHENPAMNIFEEVRVSYYLANRKAVVCEEVAGQHVEADMASTLRFAPAAQLADACHALLEDPAARRAYAEEAHAMFVQRDVRDVIRGFFD</sequence>
<dbReference type="OrthoDB" id="9007998at2"/>
<dbReference type="EMBL" id="SPVF01000166">
    <property type="protein sequence ID" value="TFW18181.1"/>
    <property type="molecule type" value="Genomic_DNA"/>
</dbReference>
<gene>
    <name evidence="1" type="ORF">E4L96_13415</name>
</gene>
<comment type="caution">
    <text evidence="1">The sequence shown here is derived from an EMBL/GenBank/DDBJ whole genome shotgun (WGS) entry which is preliminary data.</text>
</comment>
<accession>A0A4Y9SCN6</accession>
<proteinExistence type="predicted"/>
<dbReference type="AlphaFoldDB" id="A0A4Y9SCN6"/>
<reference evidence="1 2" key="1">
    <citation type="submission" date="2019-03" db="EMBL/GenBank/DDBJ databases">
        <title>Draft Genome Sequence of Massilia arenosa sp. nov., a Novel Massilia Species Isolated from a Sandy-loam Maize Soil.</title>
        <authorList>
            <person name="Raths R."/>
            <person name="Peta V."/>
            <person name="Bucking H."/>
        </authorList>
    </citation>
    <scope>NUCLEOTIDE SEQUENCE [LARGE SCALE GENOMIC DNA]</scope>
    <source>
        <strain evidence="1 2">MC02</strain>
    </source>
</reference>
<protein>
    <recommendedName>
        <fullName evidence="3">Glycosyltransferase family 1 protein</fullName>
    </recommendedName>
</protein>
<evidence type="ECO:0000313" key="2">
    <source>
        <dbReference type="Proteomes" id="UP000298438"/>
    </source>
</evidence>
<keyword evidence="2" id="KW-1185">Reference proteome</keyword>
<name>A0A4Y9SCN6_9BURK</name>
<dbReference type="RefSeq" id="WP_135207736.1">
    <property type="nucleotide sequence ID" value="NZ_SPVF01000166.1"/>
</dbReference>